<reference evidence="1" key="2">
    <citation type="submission" date="2020-09" db="EMBL/GenBank/DDBJ databases">
        <authorList>
            <person name="Sun Q."/>
            <person name="Ohkuma M."/>
        </authorList>
    </citation>
    <scope>NUCLEOTIDE SEQUENCE</scope>
    <source>
        <strain evidence="1">JCM 3086</strain>
    </source>
</reference>
<organism evidence="1 2">
    <name type="scientific">Streptomyces brasiliensis</name>
    <dbReference type="NCBI Taxonomy" id="1954"/>
    <lineage>
        <taxon>Bacteria</taxon>
        <taxon>Bacillati</taxon>
        <taxon>Actinomycetota</taxon>
        <taxon>Actinomycetes</taxon>
        <taxon>Kitasatosporales</taxon>
        <taxon>Streptomycetaceae</taxon>
        <taxon>Streptomyces</taxon>
    </lineage>
</organism>
<gene>
    <name evidence="1" type="ORF">GCM10010121_066150</name>
</gene>
<keyword evidence="2" id="KW-1185">Reference proteome</keyword>
<dbReference type="Proteomes" id="UP000657574">
    <property type="component" value="Unassembled WGS sequence"/>
</dbReference>
<dbReference type="AlphaFoldDB" id="A0A917NZW7"/>
<evidence type="ECO:0000313" key="2">
    <source>
        <dbReference type="Proteomes" id="UP000657574"/>
    </source>
</evidence>
<dbReference type="EMBL" id="BMQA01000031">
    <property type="protein sequence ID" value="GGJ45674.1"/>
    <property type="molecule type" value="Genomic_DNA"/>
</dbReference>
<evidence type="ECO:0000313" key="1">
    <source>
        <dbReference type="EMBL" id="GGJ45674.1"/>
    </source>
</evidence>
<proteinExistence type="predicted"/>
<accession>A0A917NZW7</accession>
<name>A0A917NZW7_9ACTN</name>
<sequence length="64" mass="7042">MCGRARECPTGGPKRCLRQRRGMATRYEQATAVHLAGLHIAGILLRPAPMGRWGLDETALRVIT</sequence>
<protein>
    <submittedName>
        <fullName evidence="1">Uncharacterized protein</fullName>
    </submittedName>
</protein>
<reference evidence="1" key="1">
    <citation type="journal article" date="2014" name="Int. J. Syst. Evol. Microbiol.">
        <title>Complete genome sequence of Corynebacterium casei LMG S-19264T (=DSM 44701T), isolated from a smear-ripened cheese.</title>
        <authorList>
            <consortium name="US DOE Joint Genome Institute (JGI-PGF)"/>
            <person name="Walter F."/>
            <person name="Albersmeier A."/>
            <person name="Kalinowski J."/>
            <person name="Ruckert C."/>
        </authorList>
    </citation>
    <scope>NUCLEOTIDE SEQUENCE</scope>
    <source>
        <strain evidence="1">JCM 3086</strain>
    </source>
</reference>
<comment type="caution">
    <text evidence="1">The sequence shown here is derived from an EMBL/GenBank/DDBJ whole genome shotgun (WGS) entry which is preliminary data.</text>
</comment>